<name>A0A3P5XJK4_9RHOB</name>
<evidence type="ECO:0000313" key="2">
    <source>
        <dbReference type="EMBL" id="VDC31814.1"/>
    </source>
</evidence>
<dbReference type="AlphaFoldDB" id="A0A3P5XJK4"/>
<evidence type="ECO:0000313" key="3">
    <source>
        <dbReference type="Proteomes" id="UP000277498"/>
    </source>
</evidence>
<protein>
    <recommendedName>
        <fullName evidence="4">Chitin-binding type-2 domain-containing protein</fullName>
    </recommendedName>
</protein>
<feature type="signal peptide" evidence="1">
    <location>
        <begin position="1"/>
        <end position="25"/>
    </location>
</feature>
<sequence length="58" mass="5912">MTDRLRMATLLAVLPLMLGATAAPARDCQFGKGTSASACAEGSVWDAGQGRCVAKPTS</sequence>
<dbReference type="OrthoDB" id="7875269at2"/>
<evidence type="ECO:0008006" key="4">
    <source>
        <dbReference type="Google" id="ProtNLM"/>
    </source>
</evidence>
<keyword evidence="3" id="KW-1185">Reference proteome</keyword>
<dbReference type="RefSeq" id="WP_160144642.1">
    <property type="nucleotide sequence ID" value="NZ_UXAW01000088.1"/>
</dbReference>
<dbReference type="Proteomes" id="UP000277498">
    <property type="component" value="Unassembled WGS sequence"/>
</dbReference>
<reference evidence="2 3" key="1">
    <citation type="submission" date="2018-11" db="EMBL/GenBank/DDBJ databases">
        <authorList>
            <person name="Criscuolo A."/>
        </authorList>
    </citation>
    <scope>NUCLEOTIDE SEQUENCE [LARGE SCALE GENOMIC DNA]</scope>
    <source>
        <strain evidence="2">ACIP111625</strain>
    </source>
</reference>
<dbReference type="EMBL" id="UXAW01000088">
    <property type="protein sequence ID" value="VDC31814.1"/>
    <property type="molecule type" value="Genomic_DNA"/>
</dbReference>
<gene>
    <name evidence="2" type="ORF">XINFAN_03169</name>
</gene>
<organism evidence="2 3">
    <name type="scientific">Pseudogemmobacter humi</name>
    <dbReference type="NCBI Taxonomy" id="2483812"/>
    <lineage>
        <taxon>Bacteria</taxon>
        <taxon>Pseudomonadati</taxon>
        <taxon>Pseudomonadota</taxon>
        <taxon>Alphaproteobacteria</taxon>
        <taxon>Rhodobacterales</taxon>
        <taxon>Paracoccaceae</taxon>
        <taxon>Pseudogemmobacter</taxon>
    </lineage>
</organism>
<accession>A0A3P5XJK4</accession>
<evidence type="ECO:0000256" key="1">
    <source>
        <dbReference type="SAM" id="SignalP"/>
    </source>
</evidence>
<keyword evidence="1" id="KW-0732">Signal</keyword>
<feature type="chain" id="PRO_5017978209" description="Chitin-binding type-2 domain-containing protein" evidence="1">
    <location>
        <begin position="26"/>
        <end position="58"/>
    </location>
</feature>
<proteinExistence type="predicted"/>